<dbReference type="STRING" id="1423747.FC69_GL001461"/>
<dbReference type="EMBL" id="AZEX01000040">
    <property type="protein sequence ID" value="KRL59876.1"/>
    <property type="molecule type" value="Genomic_DNA"/>
</dbReference>
<sequence length="557" mass="64701">MAIEQVIQTLMRYEETLAELGKLQFRAHLAVPLMNDQTQESALLKRNNRLRFQYQQLRQQRTQLLTQITGDVYVRAKSQRLKIINQETPANQAKTATPQTQSEQLQDLLVALQNEKLDESNAVVNQILAYLLQQAPLAFKNAFKPRVAPVTELMASRQFKLDLMMLNYLDIYFTEDELKRYVIFLIYRYTQQTVDGVIFYNARTVLPNAEAVGFSAVAYRFILNGQGQCFISYKGTEGSMENPQVPSFRQRFDTYVRENYQDWKYNIDAMLIGHPHNDEQLQLARRFTRYLVRRMAKIDPATKIYALGHSLGGHFVQTLQLLDRPFDAGYTLNAAPIQLKQIKHYRPDLFDEQTWRQLFELTKADTQSPAIAQEMRQLVGPFDEIQNDWFVKDLTRIYFGFPYTFYIGTAQYLTTKNWDYPFIADITPYLDPTDLAFYSQFWGNLIHHLKRVENSNGSIMLAGLLTYGLQALRDAYNAIKTPEAKAIFNDFARYLCDAHIFNDSPVVVQAHFEKELSKPRTALEVLKGEWPFLSSVNNEMVETVIYCHTISGARYFK</sequence>
<dbReference type="Proteomes" id="UP000051264">
    <property type="component" value="Unassembled WGS sequence"/>
</dbReference>
<proteinExistence type="predicted"/>
<accession>A0A0R1RX14</accession>
<gene>
    <name evidence="2" type="ORF">FC69_GL001461</name>
</gene>
<feature type="domain" description="DUF6792" evidence="1">
    <location>
        <begin position="258"/>
        <end position="348"/>
    </location>
</feature>
<dbReference type="RefSeq" id="WP_025082657.1">
    <property type="nucleotide sequence ID" value="NZ_AZEX01000040.1"/>
</dbReference>
<dbReference type="InterPro" id="IPR046742">
    <property type="entry name" value="DUF6792"/>
</dbReference>
<protein>
    <recommendedName>
        <fullName evidence="1">DUF6792 domain-containing protein</fullName>
    </recommendedName>
</protein>
<dbReference type="InterPro" id="IPR029058">
    <property type="entry name" value="AB_hydrolase_fold"/>
</dbReference>
<evidence type="ECO:0000313" key="3">
    <source>
        <dbReference type="Proteomes" id="UP000051264"/>
    </source>
</evidence>
<comment type="caution">
    <text evidence="2">The sequence shown here is derived from an EMBL/GenBank/DDBJ whole genome shotgun (WGS) entry which is preliminary data.</text>
</comment>
<dbReference type="eggNOG" id="ENOG5030EVX">
    <property type="taxonomic scope" value="Bacteria"/>
</dbReference>
<name>A0A0R1RX14_9LACO</name>
<dbReference type="OrthoDB" id="2712710at2"/>
<evidence type="ECO:0000313" key="2">
    <source>
        <dbReference type="EMBL" id="KRL59876.1"/>
    </source>
</evidence>
<dbReference type="PATRIC" id="fig|1423747.3.peg.1488"/>
<reference evidence="2 3" key="1">
    <citation type="journal article" date="2015" name="Genome Announc.">
        <title>Expanding the biotechnology potential of lactobacilli through comparative genomics of 213 strains and associated genera.</title>
        <authorList>
            <person name="Sun Z."/>
            <person name="Harris H.M."/>
            <person name="McCann A."/>
            <person name="Guo C."/>
            <person name="Argimon S."/>
            <person name="Zhang W."/>
            <person name="Yang X."/>
            <person name="Jeffery I.B."/>
            <person name="Cooney J.C."/>
            <person name="Kagawa T.F."/>
            <person name="Liu W."/>
            <person name="Song Y."/>
            <person name="Salvetti E."/>
            <person name="Wrobel A."/>
            <person name="Rasinkangas P."/>
            <person name="Parkhill J."/>
            <person name="Rea M.C."/>
            <person name="O'Sullivan O."/>
            <person name="Ritari J."/>
            <person name="Douillard F.P."/>
            <person name="Paul Ross R."/>
            <person name="Yang R."/>
            <person name="Briner A.E."/>
            <person name="Felis G.E."/>
            <person name="de Vos W.M."/>
            <person name="Barrangou R."/>
            <person name="Klaenhammer T.R."/>
            <person name="Caufield P.W."/>
            <person name="Cui Y."/>
            <person name="Zhang H."/>
            <person name="O'Toole P.W."/>
        </authorList>
    </citation>
    <scope>NUCLEOTIDE SEQUENCE [LARGE SCALE GENOMIC DNA]</scope>
    <source>
        <strain evidence="2 3">DSM 14340</strain>
    </source>
</reference>
<organism evidence="2 3">
    <name type="scientific">Latilactobacillus fuchuensis DSM 14340 = JCM 11249</name>
    <dbReference type="NCBI Taxonomy" id="1423747"/>
    <lineage>
        <taxon>Bacteria</taxon>
        <taxon>Bacillati</taxon>
        <taxon>Bacillota</taxon>
        <taxon>Bacilli</taxon>
        <taxon>Lactobacillales</taxon>
        <taxon>Lactobacillaceae</taxon>
        <taxon>Latilactobacillus</taxon>
    </lineage>
</organism>
<dbReference type="AlphaFoldDB" id="A0A0R1RX14"/>
<dbReference type="Pfam" id="PF20591">
    <property type="entry name" value="DUF6792"/>
    <property type="match status" value="1"/>
</dbReference>
<evidence type="ECO:0000259" key="1">
    <source>
        <dbReference type="Pfam" id="PF20591"/>
    </source>
</evidence>
<dbReference type="SUPFAM" id="SSF53474">
    <property type="entry name" value="alpha/beta-Hydrolases"/>
    <property type="match status" value="1"/>
</dbReference>